<protein>
    <submittedName>
        <fullName evidence="1">Uncharacterized protein</fullName>
    </submittedName>
</protein>
<evidence type="ECO:0000313" key="1">
    <source>
        <dbReference type="EMBL" id="GLH96032.1"/>
    </source>
</evidence>
<dbReference type="Proteomes" id="UP001144280">
    <property type="component" value="Unassembled WGS sequence"/>
</dbReference>
<comment type="caution">
    <text evidence="1">The sequence shown here is derived from an EMBL/GenBank/DDBJ whole genome shotgun (WGS) entry which is preliminary data.</text>
</comment>
<sequence length="112" mass="11814">MNPPLSTSPNLRCRRARIGGAHQFRRPSSVIVAGTSRQRTSVASIATAAASPRPICSTELIRAAPKQPITTTISIAAEVMTLPVCWSPQRTAVPGATPASTYSLTRASRNTS</sequence>
<organism evidence="1 2">
    <name type="scientific">Phytohabitans aurantiacus</name>
    <dbReference type="NCBI Taxonomy" id="3016789"/>
    <lineage>
        <taxon>Bacteria</taxon>
        <taxon>Bacillati</taxon>
        <taxon>Actinomycetota</taxon>
        <taxon>Actinomycetes</taxon>
        <taxon>Micromonosporales</taxon>
        <taxon>Micromonosporaceae</taxon>
    </lineage>
</organism>
<reference evidence="1" key="1">
    <citation type="submission" date="2022-12" db="EMBL/GenBank/DDBJ databases">
        <title>New Phytohabitans aurantiacus sp. RD004123 nov., an actinomycete isolated from soil.</title>
        <authorList>
            <person name="Triningsih D.W."/>
            <person name="Harunari E."/>
            <person name="Igarashi Y."/>
        </authorList>
    </citation>
    <scope>NUCLEOTIDE SEQUENCE</scope>
    <source>
        <strain evidence="1">RD004123</strain>
    </source>
</reference>
<accession>A0ABQ5QP69</accession>
<evidence type="ECO:0000313" key="2">
    <source>
        <dbReference type="Proteomes" id="UP001144280"/>
    </source>
</evidence>
<keyword evidence="2" id="KW-1185">Reference proteome</keyword>
<proteinExistence type="predicted"/>
<dbReference type="EMBL" id="BSDI01000005">
    <property type="protein sequence ID" value="GLH96032.1"/>
    <property type="molecule type" value="Genomic_DNA"/>
</dbReference>
<gene>
    <name evidence="1" type="ORF">Pa4123_13050</name>
</gene>
<name>A0ABQ5QP69_9ACTN</name>